<dbReference type="GO" id="GO:0003697">
    <property type="term" value="F:single-stranded DNA binding"/>
    <property type="evidence" value="ECO:0007669"/>
    <property type="project" value="TreeGrafter"/>
</dbReference>
<dbReference type="InterPro" id="IPR041562">
    <property type="entry name" value="MCM_lid"/>
</dbReference>
<dbReference type="GO" id="GO:0016787">
    <property type="term" value="F:hydrolase activity"/>
    <property type="evidence" value="ECO:0007669"/>
    <property type="project" value="UniProtKB-KW"/>
</dbReference>
<dbReference type="GO" id="GO:0000724">
    <property type="term" value="P:double-strand break repair via homologous recombination"/>
    <property type="evidence" value="ECO:0007669"/>
    <property type="project" value="TreeGrafter"/>
</dbReference>
<feature type="region of interest" description="Disordered" evidence="2">
    <location>
        <begin position="288"/>
        <end position="321"/>
    </location>
</feature>
<dbReference type="Pfam" id="PF17855">
    <property type="entry name" value="MCM_lid"/>
    <property type="match status" value="1"/>
</dbReference>
<dbReference type="InParanoid" id="D8TIV4"/>
<feature type="region of interest" description="Disordered" evidence="2">
    <location>
        <begin position="1"/>
        <end position="181"/>
    </location>
</feature>
<gene>
    <name evidence="4" type="ORF">VOLCADRAFT_86511</name>
</gene>
<feature type="compositionally biased region" description="Low complexity" evidence="2">
    <location>
        <begin position="70"/>
        <end position="99"/>
    </location>
</feature>
<evidence type="ECO:0000256" key="1">
    <source>
        <dbReference type="ARBA" id="ARBA00012551"/>
    </source>
</evidence>
<dbReference type="GO" id="GO:0017116">
    <property type="term" value="F:single-stranded DNA helicase activity"/>
    <property type="evidence" value="ECO:0007669"/>
    <property type="project" value="TreeGrafter"/>
</dbReference>
<keyword evidence="5" id="KW-1185">Reference proteome</keyword>
<evidence type="ECO:0000313" key="5">
    <source>
        <dbReference type="Proteomes" id="UP000001058"/>
    </source>
</evidence>
<name>D8TIV4_VOLCA</name>
<accession>D8TIV4</accession>
<feature type="compositionally biased region" description="Low complexity" evidence="2">
    <location>
        <begin position="138"/>
        <end position="149"/>
    </location>
</feature>
<feature type="domain" description="MCM AAA-lid" evidence="3">
    <location>
        <begin position="871"/>
        <end position="949"/>
    </location>
</feature>
<dbReference type="Gene3D" id="3.40.50.300">
    <property type="entry name" value="P-loop containing nucleotide triphosphate hydrolases"/>
    <property type="match status" value="1"/>
</dbReference>
<dbReference type="InterPro" id="IPR027417">
    <property type="entry name" value="P-loop_NTPase"/>
</dbReference>
<evidence type="ECO:0000313" key="4">
    <source>
        <dbReference type="EMBL" id="EFJ52432.1"/>
    </source>
</evidence>
<dbReference type="GO" id="GO:0005524">
    <property type="term" value="F:ATP binding"/>
    <property type="evidence" value="ECO:0007669"/>
    <property type="project" value="InterPro"/>
</dbReference>
<dbReference type="Proteomes" id="UP000001058">
    <property type="component" value="Unassembled WGS sequence"/>
</dbReference>
<feature type="compositionally biased region" description="Basic and acidic residues" evidence="2">
    <location>
        <begin position="108"/>
        <end position="118"/>
    </location>
</feature>
<dbReference type="STRING" id="3068.D8TIV4"/>
<dbReference type="OrthoDB" id="549789at2759"/>
<protein>
    <recommendedName>
        <fullName evidence="1">DNA helicase</fullName>
        <ecNumber evidence="1">3.6.4.12</ecNumber>
    </recommendedName>
</protein>
<organism evidence="5">
    <name type="scientific">Volvox carteri f. nagariensis</name>
    <dbReference type="NCBI Taxonomy" id="3068"/>
    <lineage>
        <taxon>Eukaryota</taxon>
        <taxon>Viridiplantae</taxon>
        <taxon>Chlorophyta</taxon>
        <taxon>core chlorophytes</taxon>
        <taxon>Chlorophyceae</taxon>
        <taxon>CS clade</taxon>
        <taxon>Chlamydomonadales</taxon>
        <taxon>Volvocaceae</taxon>
        <taxon>Volvox</taxon>
    </lineage>
</organism>
<dbReference type="PANTHER" id="PTHR11630:SF48">
    <property type="entry name" value="DNA HELICASE MCM9"/>
    <property type="match status" value="1"/>
</dbReference>
<feature type="compositionally biased region" description="Basic and acidic residues" evidence="2">
    <location>
        <begin position="627"/>
        <end position="642"/>
    </location>
</feature>
<dbReference type="GO" id="GO:0005634">
    <property type="term" value="C:nucleus"/>
    <property type="evidence" value="ECO:0007669"/>
    <property type="project" value="UniProtKB-SubCell"/>
</dbReference>
<dbReference type="InterPro" id="IPR031327">
    <property type="entry name" value="MCM"/>
</dbReference>
<dbReference type="GeneID" id="9622032"/>
<reference evidence="4 5" key="1">
    <citation type="journal article" date="2010" name="Science">
        <title>Genomic analysis of organismal complexity in the multicellular green alga Volvox carteri.</title>
        <authorList>
            <person name="Prochnik S.E."/>
            <person name="Umen J."/>
            <person name="Nedelcu A.M."/>
            <person name="Hallmann A."/>
            <person name="Miller S.M."/>
            <person name="Nishii I."/>
            <person name="Ferris P."/>
            <person name="Kuo A."/>
            <person name="Mitros T."/>
            <person name="Fritz-Laylin L.K."/>
            <person name="Hellsten U."/>
            <person name="Chapman J."/>
            <person name="Simakov O."/>
            <person name="Rensing S.A."/>
            <person name="Terry A."/>
            <person name="Pangilinan J."/>
            <person name="Kapitonov V."/>
            <person name="Jurka J."/>
            <person name="Salamov A."/>
            <person name="Shapiro H."/>
            <person name="Schmutz J."/>
            <person name="Grimwood J."/>
            <person name="Lindquist E."/>
            <person name="Lucas S."/>
            <person name="Grigoriev I.V."/>
            <person name="Schmitt R."/>
            <person name="Kirk D."/>
            <person name="Rokhsar D.S."/>
        </authorList>
    </citation>
    <scope>NUCLEOTIDE SEQUENCE [LARGE SCALE GENOMIC DNA]</scope>
    <source>
        <strain evidence="5">f. Nagariensis / Eve</strain>
    </source>
</reference>
<dbReference type="PANTHER" id="PTHR11630">
    <property type="entry name" value="DNA REPLICATION LICENSING FACTOR MCM FAMILY MEMBER"/>
    <property type="match status" value="1"/>
</dbReference>
<proteinExistence type="predicted"/>
<feature type="compositionally biased region" description="Low complexity" evidence="2">
    <location>
        <begin position="288"/>
        <end position="297"/>
    </location>
</feature>
<dbReference type="EC" id="3.6.4.12" evidence="1"/>
<dbReference type="GO" id="GO:0042555">
    <property type="term" value="C:MCM complex"/>
    <property type="evidence" value="ECO:0007669"/>
    <property type="project" value="TreeGrafter"/>
</dbReference>
<evidence type="ECO:0000259" key="3">
    <source>
        <dbReference type="Pfam" id="PF17855"/>
    </source>
</evidence>
<feature type="region of interest" description="Disordered" evidence="2">
    <location>
        <begin position="967"/>
        <end position="995"/>
    </location>
</feature>
<dbReference type="RefSeq" id="XP_002946505.1">
    <property type="nucleotide sequence ID" value="XM_002946459.1"/>
</dbReference>
<dbReference type="eggNOG" id="ENOG502QPW5">
    <property type="taxonomic scope" value="Eukaryota"/>
</dbReference>
<feature type="compositionally biased region" description="Polar residues" evidence="2">
    <location>
        <begin position="298"/>
        <end position="309"/>
    </location>
</feature>
<dbReference type="EMBL" id="GL378324">
    <property type="protein sequence ID" value="EFJ52432.1"/>
    <property type="molecule type" value="Genomic_DNA"/>
</dbReference>
<evidence type="ECO:0000256" key="2">
    <source>
        <dbReference type="SAM" id="MobiDB-lite"/>
    </source>
</evidence>
<dbReference type="KEGG" id="vcn:VOLCADRAFT_86511"/>
<dbReference type="AlphaFoldDB" id="D8TIV4"/>
<feature type="region of interest" description="Disordered" evidence="2">
    <location>
        <begin position="592"/>
        <end position="645"/>
    </location>
</feature>
<sequence length="1026" mass="105695">MDVGGSDLPFEGGLLLSPEPDKSRRSPLPSFSGLANNNQRARNRNSDAPFGSQLPFQAFHEQLEQHRRQGQFFQIGRGQQQQEQQHQEQQQQQQQQQQQSGLKARKQHRDDYEHESSERQQQQQPPAKTARLRPEPLPAASSRYPSSAPHQHSSGAGRLTHGSPIGRDSAEDGGGDGSGGSGDASIGMLAYLISSGVLDDAVVEDSPGQPRLREGAVALQAETHLGASWMQDPKGASWGLMDELHREGLSASTCPRVWLRPTQVPLPCQPVDALMAFLAHLSAMNHGSSSLSSSSGSPALQGNNNNSSRKPQHMGSPSPSASASRHAFPVCCYGVVVAASSLSRRPYSRVLVCPRCGTAVEVLDERGLPPGGGCSCGGGSGWGEGILGFPPTWGPGGEEDFQEDLSGRVMVDVQDLWLGPLGSPSSPSSSSSSSSPAPEGATGGSCFFTRLAALKITCEDDLAGIAKVGDVVRVVGLVRLFGPPATGRSTSAAAAAGSAAAAPLRSAAAAAATAELEALSISQVSPLTLWARPGAAGGGGGGGGVAAAGGLVVSRSRQPLQLLCDLLTQLLKRTEDPLVKLALLLSAVSVPGPRGPVQEGPGGASSDGFTKAAGAPPRLLSGASNRLPEERVREGGGGRWSDESAGASRSQLSLLMGSEAPADPLGPRLLRAAAALLCPHTVVLGGGASGGLLDDPMAARLQASTGRADVEGLAGGVAHGSALLTVGNRGIVVVEAEQLSAKHKAQLCDTLSKPVVTLAPGRPELSIPVTATVWASACRHATSDGGGAASSMYGSRGRRGGRGAYGGGFGPVPGSCRGGWSGLDESRFDVVLELPPNDDVAATFALDAGSLGEGAAAAADGLDEVYMRDALRSHVAAAALMSPSPQLSDAALELLMRYYVAVRQSGVQVTQSEVLRSLVKLATASARLHLRCQVLESPDCVLAVLLMERTLSGRFGDSYMGLGLPPMPEGTGLGDEGEGDESMEWQLDGGGGGSHADSVDASLQCMKGTLARCLRGFTPIDWQVTE</sequence>